<evidence type="ECO:0000313" key="2">
    <source>
        <dbReference type="Proteomes" id="UP001168096"/>
    </source>
</evidence>
<organism evidence="1 2">
    <name type="scientific">Massilia orientalis</name>
    <dbReference type="NCBI Taxonomy" id="3050128"/>
    <lineage>
        <taxon>Bacteria</taxon>
        <taxon>Pseudomonadati</taxon>
        <taxon>Pseudomonadota</taxon>
        <taxon>Betaproteobacteria</taxon>
        <taxon>Burkholderiales</taxon>
        <taxon>Oxalobacteraceae</taxon>
        <taxon>Telluria group</taxon>
        <taxon>Massilia</taxon>
    </lineage>
</organism>
<protein>
    <submittedName>
        <fullName evidence="1">Aldo/keto reductase</fullName>
    </submittedName>
</protein>
<keyword evidence="2" id="KW-1185">Reference proteome</keyword>
<sequence length="328" mass="36048">MMQRRQLGPDGLTIPEIGLGCWQLGGGWSNDWNDDIAQQTLQTAIDAGVRFIDTADVYGDGASERSIGRFLAGRKDADIVVATKLGRAGIYPDGYTRASLREATQRSLERLRVDALDLTQLHCVPTEVLRQGHVFDWLRELQQEGLIKRWGASVESVEEGLMCLAQDGLASLQVIFNIFRQKPAEELFPRAADKKVGIIVRLPLASGLLGGKITRATTFRDDDHRNFNRDGAMFNVGETFAGLELERGIAATEQVAALVPAGMTMAQMALRWILDHPQVSVVIPGASRPEQVRANVDAAAVQPLPADLHEKLAGVYRAHVRDFIRGPY</sequence>
<evidence type="ECO:0000313" key="1">
    <source>
        <dbReference type="EMBL" id="MFJ1466608.1"/>
    </source>
</evidence>
<comment type="caution">
    <text evidence="1">The sequence shown here is derived from an EMBL/GenBank/DDBJ whole genome shotgun (WGS) entry which is preliminary data.</text>
</comment>
<dbReference type="EMBL" id="JASNRB020000002">
    <property type="protein sequence ID" value="MFJ1466608.1"/>
    <property type="molecule type" value="Genomic_DNA"/>
</dbReference>
<gene>
    <name evidence="1" type="ORF">QPK29_002695</name>
</gene>
<accession>A0ACC7M5T5</accession>
<proteinExistence type="predicted"/>
<reference evidence="1" key="1">
    <citation type="submission" date="2024-11" db="EMBL/GenBank/DDBJ databases">
        <title>Description of Massilia orientalis sp. nov., isolated from rhizosphere soil of Ageratina adenophora.</title>
        <authorList>
            <person name="Wang Y."/>
        </authorList>
    </citation>
    <scope>NUCLEOTIDE SEQUENCE</scope>
    <source>
        <strain evidence="1">YIM B02787</strain>
    </source>
</reference>
<name>A0ACC7M5T5_9BURK</name>
<dbReference type="Proteomes" id="UP001168096">
    <property type="component" value="Unassembled WGS sequence"/>
</dbReference>